<dbReference type="Gene3D" id="3.40.630.30">
    <property type="match status" value="1"/>
</dbReference>
<sequence length="177" mass="19946">MNVTLDGEKIKLWPLTDDDATAEYPVWLNNPEVNQYMESRFQTHTMESVKQYIADRNAESNTYFFAIVRKDSDKMIGTIKLGPVHAGHSRGEIGIMIGDKDSWGQGFATEAIRLISDYGFEKLGLHKIIAGAYSANQGSIKAFLKNGFHEEAVLKEHSRSRDGFMDEVRLAKFNPNS</sequence>
<dbReference type="InterPro" id="IPR051531">
    <property type="entry name" value="N-acetyltransferase"/>
</dbReference>
<dbReference type="PANTHER" id="PTHR43792">
    <property type="entry name" value="GNAT FAMILY, PUTATIVE (AFU_ORTHOLOGUE AFUA_3G00765)-RELATED-RELATED"/>
    <property type="match status" value="1"/>
</dbReference>
<dbReference type="PROSITE" id="PS51186">
    <property type="entry name" value="GNAT"/>
    <property type="match status" value="1"/>
</dbReference>
<reference evidence="2 3" key="1">
    <citation type="journal article" date="2016" name="Nat. Commun.">
        <title>Thousands of microbial genomes shed light on interconnected biogeochemical processes in an aquifer system.</title>
        <authorList>
            <person name="Anantharaman K."/>
            <person name="Brown C.T."/>
            <person name="Hug L.A."/>
            <person name="Sharon I."/>
            <person name="Castelle C.J."/>
            <person name="Probst A.J."/>
            <person name="Thomas B.C."/>
            <person name="Singh A."/>
            <person name="Wilkins M.J."/>
            <person name="Karaoz U."/>
            <person name="Brodie E.L."/>
            <person name="Williams K.H."/>
            <person name="Hubbard S.S."/>
            <person name="Banfield J.F."/>
        </authorList>
    </citation>
    <scope>NUCLEOTIDE SEQUENCE [LARGE SCALE GENOMIC DNA]</scope>
</reference>
<dbReference type="EMBL" id="MFFF01000021">
    <property type="protein sequence ID" value="OGE99307.1"/>
    <property type="molecule type" value="Genomic_DNA"/>
</dbReference>
<proteinExistence type="predicted"/>
<dbReference type="GO" id="GO:0008999">
    <property type="term" value="F:protein-N-terminal-alanine acetyltransferase activity"/>
    <property type="evidence" value="ECO:0007669"/>
    <property type="project" value="TreeGrafter"/>
</dbReference>
<dbReference type="PANTHER" id="PTHR43792:SF9">
    <property type="entry name" value="RIBOSOMAL-PROTEIN-ALANINE ACETYLTRANSFERASE"/>
    <property type="match status" value="1"/>
</dbReference>
<organism evidence="2 3">
    <name type="scientific">Candidatus Doudnabacteria bacterium RIFCSPLOWO2_02_FULL_48_13</name>
    <dbReference type="NCBI Taxonomy" id="1817845"/>
    <lineage>
        <taxon>Bacteria</taxon>
        <taxon>Candidatus Doudnaibacteriota</taxon>
    </lineage>
</organism>
<dbReference type="InterPro" id="IPR016181">
    <property type="entry name" value="Acyl_CoA_acyltransferase"/>
</dbReference>
<dbReference type="GO" id="GO:0005737">
    <property type="term" value="C:cytoplasm"/>
    <property type="evidence" value="ECO:0007669"/>
    <property type="project" value="TreeGrafter"/>
</dbReference>
<feature type="domain" description="N-acetyltransferase" evidence="1">
    <location>
        <begin position="10"/>
        <end position="175"/>
    </location>
</feature>
<dbReference type="InterPro" id="IPR000182">
    <property type="entry name" value="GNAT_dom"/>
</dbReference>
<dbReference type="SUPFAM" id="SSF55729">
    <property type="entry name" value="Acyl-CoA N-acyltransferases (Nat)"/>
    <property type="match status" value="1"/>
</dbReference>
<name>A0A1F5QB13_9BACT</name>
<evidence type="ECO:0000313" key="2">
    <source>
        <dbReference type="EMBL" id="OGE99307.1"/>
    </source>
</evidence>
<accession>A0A1F5QB13</accession>
<evidence type="ECO:0000259" key="1">
    <source>
        <dbReference type="PROSITE" id="PS51186"/>
    </source>
</evidence>
<dbReference type="AlphaFoldDB" id="A0A1F5QB13"/>
<dbReference type="Pfam" id="PF13302">
    <property type="entry name" value="Acetyltransf_3"/>
    <property type="match status" value="1"/>
</dbReference>
<protein>
    <recommendedName>
        <fullName evidence="1">N-acetyltransferase domain-containing protein</fullName>
    </recommendedName>
</protein>
<gene>
    <name evidence="2" type="ORF">A3J05_00100</name>
</gene>
<dbReference type="Proteomes" id="UP000177235">
    <property type="component" value="Unassembled WGS sequence"/>
</dbReference>
<comment type="caution">
    <text evidence="2">The sequence shown here is derived from an EMBL/GenBank/DDBJ whole genome shotgun (WGS) entry which is preliminary data.</text>
</comment>
<evidence type="ECO:0000313" key="3">
    <source>
        <dbReference type="Proteomes" id="UP000177235"/>
    </source>
</evidence>